<feature type="transmembrane region" description="Helical" evidence="1">
    <location>
        <begin position="191"/>
        <end position="212"/>
    </location>
</feature>
<sequence length="323" mass="36772">MATDFKDFEGFLRSAIKFETQHERELKLIMTSPIHKRKIAIIKLIAVGLIRYTAIKGGPFLFGVLTVVFPFLTINLLSFYPGKFSLDILDIFTQTNGWIHKVWKNFLIATLNGIVWGSSVKVAMTCLIQILLGAVSMPAYICIITSEIQNWRNSKRIMGCRESEVNTTSMTFMYRKIQLIVESYNRIHSKILISILLLYVSSLVIWAVKFIQFLLIGKFGDPTFLAMSFLVIQTIIHASTIIILLYGTCGNVHDESTKCLVEMRWSTFHSGSSYRRKLVLMEVKSLPVLKIEFGASNFIEKTTSIVFLQFALEKIVDCLLLSK</sequence>
<feature type="transmembrane region" description="Helical" evidence="1">
    <location>
        <begin position="224"/>
        <end position="246"/>
    </location>
</feature>
<evidence type="ECO:0000256" key="1">
    <source>
        <dbReference type="SAM" id="Phobius"/>
    </source>
</evidence>
<comment type="caution">
    <text evidence="2">The sequence shown here is derived from an EMBL/GenBank/DDBJ whole genome shotgun (WGS) entry which is preliminary data.</text>
</comment>
<keyword evidence="1" id="KW-0472">Membrane</keyword>
<dbReference type="Proteomes" id="UP001642540">
    <property type="component" value="Unassembled WGS sequence"/>
</dbReference>
<name>A0ABP1S981_9HEXA</name>
<protein>
    <recommendedName>
        <fullName evidence="4">Odorant receptor</fullName>
    </recommendedName>
</protein>
<evidence type="ECO:0000313" key="2">
    <source>
        <dbReference type="EMBL" id="CAL8147392.1"/>
    </source>
</evidence>
<accession>A0ABP1S981</accession>
<reference evidence="2 3" key="1">
    <citation type="submission" date="2024-08" db="EMBL/GenBank/DDBJ databases">
        <authorList>
            <person name="Cucini C."/>
            <person name="Frati F."/>
        </authorList>
    </citation>
    <scope>NUCLEOTIDE SEQUENCE [LARGE SCALE GENOMIC DNA]</scope>
</reference>
<evidence type="ECO:0000313" key="3">
    <source>
        <dbReference type="Proteomes" id="UP001642540"/>
    </source>
</evidence>
<feature type="transmembrane region" description="Helical" evidence="1">
    <location>
        <begin position="122"/>
        <end position="146"/>
    </location>
</feature>
<keyword evidence="1" id="KW-1133">Transmembrane helix</keyword>
<gene>
    <name evidence="2" type="ORF">ODALV1_LOCUS31130</name>
</gene>
<feature type="transmembrane region" description="Helical" evidence="1">
    <location>
        <begin position="60"/>
        <end position="80"/>
    </location>
</feature>
<keyword evidence="1" id="KW-0812">Transmembrane</keyword>
<proteinExistence type="predicted"/>
<evidence type="ECO:0008006" key="4">
    <source>
        <dbReference type="Google" id="ProtNLM"/>
    </source>
</evidence>
<dbReference type="EMBL" id="CAXLJM020000164">
    <property type="protein sequence ID" value="CAL8147392.1"/>
    <property type="molecule type" value="Genomic_DNA"/>
</dbReference>
<keyword evidence="3" id="KW-1185">Reference proteome</keyword>
<organism evidence="2 3">
    <name type="scientific">Orchesella dallaii</name>
    <dbReference type="NCBI Taxonomy" id="48710"/>
    <lineage>
        <taxon>Eukaryota</taxon>
        <taxon>Metazoa</taxon>
        <taxon>Ecdysozoa</taxon>
        <taxon>Arthropoda</taxon>
        <taxon>Hexapoda</taxon>
        <taxon>Collembola</taxon>
        <taxon>Entomobryomorpha</taxon>
        <taxon>Entomobryoidea</taxon>
        <taxon>Orchesellidae</taxon>
        <taxon>Orchesellinae</taxon>
        <taxon>Orchesella</taxon>
    </lineage>
</organism>